<dbReference type="PhylomeDB" id="A0A0A2KH17"/>
<feature type="domain" description="Rhodopsin" evidence="8">
    <location>
        <begin position="37"/>
        <end position="275"/>
    </location>
</feature>
<feature type="transmembrane region" description="Helical" evidence="7">
    <location>
        <begin position="178"/>
        <end position="200"/>
    </location>
</feature>
<comment type="caution">
    <text evidence="9">The sequence shown here is derived from an EMBL/GenBank/DDBJ whole genome shotgun (WGS) entry which is preliminary data.</text>
</comment>
<feature type="transmembrane region" description="Helical" evidence="7">
    <location>
        <begin position="20"/>
        <end position="40"/>
    </location>
</feature>
<gene>
    <name evidence="9" type="ORF">PITC_020230</name>
</gene>
<evidence type="ECO:0000256" key="7">
    <source>
        <dbReference type="SAM" id="Phobius"/>
    </source>
</evidence>
<evidence type="ECO:0000256" key="5">
    <source>
        <dbReference type="ARBA" id="ARBA00038359"/>
    </source>
</evidence>
<comment type="similarity">
    <text evidence="5">Belongs to the SAT4 family.</text>
</comment>
<feature type="transmembrane region" description="Helical" evidence="7">
    <location>
        <begin position="212"/>
        <end position="235"/>
    </location>
</feature>
<reference evidence="9 10" key="1">
    <citation type="journal article" date="2015" name="Mol. Plant Microbe Interact.">
        <title>Genome, transcriptome, and functional analyses of Penicillium expansum provide new insights into secondary metabolism and pathogenicity.</title>
        <authorList>
            <person name="Ballester A.R."/>
            <person name="Marcet-Houben M."/>
            <person name="Levin E."/>
            <person name="Sela N."/>
            <person name="Selma-Lazaro C."/>
            <person name="Carmona L."/>
            <person name="Wisniewski M."/>
            <person name="Droby S."/>
            <person name="Gonzalez-Candelas L."/>
            <person name="Gabaldon T."/>
        </authorList>
    </citation>
    <scope>NUCLEOTIDE SEQUENCE [LARGE SCALE GENOMIC DNA]</scope>
    <source>
        <strain evidence="9 10">PHI-1</strain>
    </source>
</reference>
<keyword evidence="10" id="KW-1185">Reference proteome</keyword>
<evidence type="ECO:0000313" key="9">
    <source>
        <dbReference type="EMBL" id="KGO67117.1"/>
    </source>
</evidence>
<name>A0A0A2KH17_PENIT</name>
<dbReference type="PANTHER" id="PTHR33048:SF163">
    <property type="entry name" value="INTEGRAL MEMBRANE PROTEIN (AFU_ORTHOLOGUE AFUA_8G05510)"/>
    <property type="match status" value="1"/>
</dbReference>
<comment type="subcellular location">
    <subcellularLocation>
        <location evidence="1">Membrane</location>
        <topology evidence="1">Multi-pass membrane protein</topology>
    </subcellularLocation>
</comment>
<feature type="transmembrane region" description="Helical" evidence="7">
    <location>
        <begin position="133"/>
        <end position="158"/>
    </location>
</feature>
<keyword evidence="3 7" id="KW-1133">Transmembrane helix</keyword>
<accession>A0A0A2KH17</accession>
<dbReference type="Proteomes" id="UP000030104">
    <property type="component" value="Unassembled WGS sequence"/>
</dbReference>
<dbReference type="AlphaFoldDB" id="A0A0A2KH17"/>
<evidence type="ECO:0000259" key="8">
    <source>
        <dbReference type="Pfam" id="PF20684"/>
    </source>
</evidence>
<evidence type="ECO:0000256" key="6">
    <source>
        <dbReference type="SAM" id="MobiDB-lite"/>
    </source>
</evidence>
<evidence type="ECO:0000313" key="10">
    <source>
        <dbReference type="Proteomes" id="UP000030104"/>
    </source>
</evidence>
<organism evidence="9 10">
    <name type="scientific">Penicillium italicum</name>
    <name type="common">Blue mold</name>
    <dbReference type="NCBI Taxonomy" id="40296"/>
    <lineage>
        <taxon>Eukaryota</taxon>
        <taxon>Fungi</taxon>
        <taxon>Dikarya</taxon>
        <taxon>Ascomycota</taxon>
        <taxon>Pezizomycotina</taxon>
        <taxon>Eurotiomycetes</taxon>
        <taxon>Eurotiomycetidae</taxon>
        <taxon>Eurotiales</taxon>
        <taxon>Aspergillaceae</taxon>
        <taxon>Penicillium</taxon>
    </lineage>
</organism>
<feature type="transmembrane region" description="Helical" evidence="7">
    <location>
        <begin position="95"/>
        <end position="121"/>
    </location>
</feature>
<dbReference type="GO" id="GO:0016020">
    <property type="term" value="C:membrane"/>
    <property type="evidence" value="ECO:0007669"/>
    <property type="project" value="UniProtKB-SubCell"/>
</dbReference>
<keyword evidence="4 7" id="KW-0472">Membrane</keyword>
<dbReference type="HOGENOM" id="CLU_428329_0_0_1"/>
<dbReference type="PANTHER" id="PTHR33048">
    <property type="entry name" value="PTH11-LIKE INTEGRAL MEMBRANE PROTEIN (AFU_ORTHOLOGUE AFUA_5G11245)"/>
    <property type="match status" value="1"/>
</dbReference>
<dbReference type="InterPro" id="IPR052337">
    <property type="entry name" value="SAT4-like"/>
</dbReference>
<proteinExistence type="inferred from homology"/>
<dbReference type="EMBL" id="JQGA01001317">
    <property type="protein sequence ID" value="KGO67117.1"/>
    <property type="molecule type" value="Genomic_DNA"/>
</dbReference>
<feature type="region of interest" description="Disordered" evidence="6">
    <location>
        <begin position="591"/>
        <end position="639"/>
    </location>
</feature>
<evidence type="ECO:0000256" key="1">
    <source>
        <dbReference type="ARBA" id="ARBA00004141"/>
    </source>
</evidence>
<keyword evidence="2 7" id="KW-0812">Transmembrane</keyword>
<evidence type="ECO:0000256" key="4">
    <source>
        <dbReference type="ARBA" id="ARBA00023136"/>
    </source>
</evidence>
<sequence length="639" mass="71992">MSQFAPPPGTDLSANYKPLNIAPTIAAFVLAVVGVVLRFLSKFRVQGLRITPDDWFILLALLSVTAGFTLTTIASKNPGIGRHIWSVPLVEVRELMHILFGFILVYLLSNPLVKLSILLFYRRIFGPTWSLRFCEFLSIGYFIAGTIAFLCCCRPVSYYWTQFTEPSAGKCVFDLYNLYISLAAVNVATDVAILLVPIPIVWKLQMPRTQKLLVIGTFLFGGIVCIISFVRIYYITFLESHDYTWVTGNVFTWSIIEPSIGILCACLPTLHPLARFAISRVFGTSSANTGSKKQEATNKKSFARRQRPLDGDETLLTTCVQVEMGLVRRDHAEPTGDALRFKALFMPILQGINFPNSVESTLEPPDRLTDTSSPPAHANLLTEVWVTAASQFLSTNFLSHFGSETFSQHNNSTNVSNLHTMNNADIAWSLPPAATWSLAGLSGFHDTGHTFRAFLPFEEEARSNWTVLDKDPLIQLYGFLGTSALFIFSTFRTDGLWTILSNGSHPRRSPPHIRLADQFRHGNSHPQLQHRILPPATRRILARQHELHQPLGYPHSRPLDPNGHPRQLPYLPHFRSQLYLRCWRDPFAHTPHSYPQKRPSDPCGHVPGHSDYEGKVRRWPSRPCSPASVRRHTTNNWLN</sequence>
<dbReference type="OrthoDB" id="5429740at2759"/>
<dbReference type="STRING" id="40296.A0A0A2KH17"/>
<dbReference type="Pfam" id="PF20684">
    <property type="entry name" value="Fung_rhodopsin"/>
    <property type="match status" value="1"/>
</dbReference>
<evidence type="ECO:0000256" key="2">
    <source>
        <dbReference type="ARBA" id="ARBA00022692"/>
    </source>
</evidence>
<dbReference type="InterPro" id="IPR049326">
    <property type="entry name" value="Rhodopsin_dom_fungi"/>
</dbReference>
<feature type="transmembrane region" description="Helical" evidence="7">
    <location>
        <begin position="55"/>
        <end position="75"/>
    </location>
</feature>
<protein>
    <recommendedName>
        <fullName evidence="8">Rhodopsin domain-containing protein</fullName>
    </recommendedName>
</protein>
<evidence type="ECO:0000256" key="3">
    <source>
        <dbReference type="ARBA" id="ARBA00022989"/>
    </source>
</evidence>